<dbReference type="PROSITE" id="PS51422">
    <property type="entry name" value="SAR1"/>
    <property type="match status" value="1"/>
</dbReference>
<feature type="binding site" evidence="9">
    <location>
        <position position="44"/>
    </location>
    <ligand>
        <name>Mg(2+)</name>
        <dbReference type="ChEBI" id="CHEBI:18420"/>
    </ligand>
</feature>
<dbReference type="PROSITE" id="PS51417">
    <property type="entry name" value="ARF"/>
    <property type="match status" value="1"/>
</dbReference>
<dbReference type="InterPro" id="IPR027417">
    <property type="entry name" value="P-loop_NTPase"/>
</dbReference>
<dbReference type="PROSITE" id="PS51419">
    <property type="entry name" value="RAB"/>
    <property type="match status" value="1"/>
</dbReference>
<evidence type="ECO:0000256" key="8">
    <source>
        <dbReference type="PIRSR" id="PIRSR606689-1"/>
    </source>
</evidence>
<keyword evidence="9" id="KW-0479">Metal-binding</keyword>
<evidence type="ECO:0000256" key="9">
    <source>
        <dbReference type="PIRSR" id="PIRSR606689-2"/>
    </source>
</evidence>
<dbReference type="FunFam" id="3.40.50.300:FF:000412">
    <property type="entry name" value="ADP-ribosylation factor 1"/>
    <property type="match status" value="1"/>
</dbReference>
<name>A0A444UDG3_ACIRT</name>
<dbReference type="AlphaFoldDB" id="A0A444UDG3"/>
<dbReference type="GO" id="GO:0005525">
    <property type="term" value="F:GTP binding"/>
    <property type="evidence" value="ECO:0007669"/>
    <property type="project" value="UniProtKB-KW"/>
</dbReference>
<feature type="binding site" evidence="8">
    <location>
        <begin position="20"/>
        <end position="27"/>
    </location>
    <ligand>
        <name>GTP</name>
        <dbReference type="ChEBI" id="CHEBI:37565"/>
    </ligand>
</feature>
<keyword evidence="9" id="KW-0460">Magnesium</keyword>
<protein>
    <recommendedName>
        <fullName evidence="6">ADP-ribosylation factor-like protein 14</fullName>
    </recommendedName>
    <alternativeName>
        <fullName evidence="7">ADP-ribosylation factor 7</fullName>
    </alternativeName>
</protein>
<dbReference type="InterPro" id="IPR006689">
    <property type="entry name" value="Small_GTPase_ARF/SAR"/>
</dbReference>
<dbReference type="InterPro" id="IPR024156">
    <property type="entry name" value="Small_GTPase_ARF"/>
</dbReference>
<dbReference type="NCBIfam" id="TIGR00231">
    <property type="entry name" value="small_GTP"/>
    <property type="match status" value="1"/>
</dbReference>
<evidence type="ECO:0000256" key="2">
    <source>
        <dbReference type="ARBA" id="ARBA00022741"/>
    </source>
</evidence>
<keyword evidence="11" id="KW-1185">Reference proteome</keyword>
<comment type="caution">
    <text evidence="10">The sequence shown here is derived from an EMBL/GenBank/DDBJ whole genome shotgun (WGS) entry which is preliminary data.</text>
</comment>
<keyword evidence="3 8" id="KW-0342">GTP-binding</keyword>
<dbReference type="SMART" id="SM00178">
    <property type="entry name" value="SAR"/>
    <property type="match status" value="1"/>
</dbReference>
<evidence type="ECO:0000256" key="1">
    <source>
        <dbReference type="ARBA" id="ARBA00010290"/>
    </source>
</evidence>
<dbReference type="GO" id="GO:0003924">
    <property type="term" value="F:GTPase activity"/>
    <property type="evidence" value="ECO:0007669"/>
    <property type="project" value="InterPro"/>
</dbReference>
<dbReference type="SUPFAM" id="SSF52540">
    <property type="entry name" value="P-loop containing nucleoside triphosphate hydrolases"/>
    <property type="match status" value="1"/>
</dbReference>
<gene>
    <name evidence="10" type="ORF">EOD39_5668</name>
</gene>
<evidence type="ECO:0000256" key="3">
    <source>
        <dbReference type="ARBA" id="ARBA00023134"/>
    </source>
</evidence>
<reference evidence="10 11" key="1">
    <citation type="submission" date="2019-01" db="EMBL/GenBank/DDBJ databases">
        <title>Draft Genome and Complete Hox-Cluster Characterization of the Sterlet Sturgeon (Acipenser ruthenus).</title>
        <authorList>
            <person name="Wei Q."/>
        </authorList>
    </citation>
    <scope>NUCLEOTIDE SEQUENCE [LARGE SCALE GENOMIC DNA]</scope>
    <source>
        <strain evidence="10">WHYD16114868_AA</strain>
        <tissue evidence="10">Blood</tissue>
    </source>
</reference>
<proteinExistence type="inferred from homology"/>
<dbReference type="PANTHER" id="PTHR11711">
    <property type="entry name" value="ADP RIBOSYLATION FACTOR-RELATED"/>
    <property type="match status" value="1"/>
</dbReference>
<evidence type="ECO:0000256" key="5">
    <source>
        <dbReference type="ARBA" id="ARBA00061881"/>
    </source>
</evidence>
<evidence type="ECO:0000256" key="7">
    <source>
        <dbReference type="ARBA" id="ARBA00077764"/>
    </source>
</evidence>
<dbReference type="GO" id="GO:0046872">
    <property type="term" value="F:metal ion binding"/>
    <property type="evidence" value="ECO:0007669"/>
    <property type="project" value="UniProtKB-KW"/>
</dbReference>
<dbReference type="GO" id="GO:0030010">
    <property type="term" value="P:establishment of cell polarity"/>
    <property type="evidence" value="ECO:0007669"/>
    <property type="project" value="UniProtKB-ARBA"/>
</dbReference>
<feature type="binding site" evidence="8">
    <location>
        <position position="67"/>
    </location>
    <ligand>
        <name>GTP</name>
        <dbReference type="ChEBI" id="CHEBI:37565"/>
    </ligand>
</feature>
<feature type="binding site" evidence="9">
    <location>
        <position position="27"/>
    </location>
    <ligand>
        <name>Mg(2+)</name>
        <dbReference type="ChEBI" id="CHEBI:18420"/>
    </ligand>
</feature>
<comment type="similarity">
    <text evidence="1">Belongs to the small GTPase superfamily. Arf family.</text>
</comment>
<dbReference type="EMBL" id="SCEB01214795">
    <property type="protein sequence ID" value="RXM33148.1"/>
    <property type="molecule type" value="Genomic_DNA"/>
</dbReference>
<feature type="binding site" evidence="8">
    <location>
        <begin position="123"/>
        <end position="126"/>
    </location>
    <ligand>
        <name>GTP</name>
        <dbReference type="ChEBI" id="CHEBI:37565"/>
    </ligand>
</feature>
<dbReference type="PRINTS" id="PR00328">
    <property type="entry name" value="SAR1GTPBP"/>
</dbReference>
<dbReference type="SMART" id="SM00175">
    <property type="entry name" value="RAB"/>
    <property type="match status" value="1"/>
</dbReference>
<dbReference type="Proteomes" id="UP000289886">
    <property type="component" value="Unassembled WGS sequence"/>
</dbReference>
<sequence>MGLLSSKEKKIKHARILMMGLDAAGKSTFLYMLKFKESVATVPTIGFNVEMIETDEKFTLTLWDVGGQQEMRTYWKHYYENTEGLVFVVDSADTARLEESKKELNHILKNDHLKKVPVVLLANKQDLPGALSATEITKKFHLKKLFCDRDWYVQPCCAKTGVGLEEGLRRLALFVKSCMQSKKESVIAL</sequence>
<evidence type="ECO:0000256" key="4">
    <source>
        <dbReference type="ARBA" id="ARBA00054077"/>
    </source>
</evidence>
<dbReference type="Gene3D" id="3.40.50.300">
    <property type="entry name" value="P-loop containing nucleotide triphosphate hydrolases"/>
    <property type="match status" value="1"/>
</dbReference>
<accession>A0A444UDG3</accession>
<keyword evidence="2 8" id="KW-0547">Nucleotide-binding</keyword>
<evidence type="ECO:0000256" key="6">
    <source>
        <dbReference type="ARBA" id="ARBA00072405"/>
    </source>
</evidence>
<evidence type="ECO:0000313" key="11">
    <source>
        <dbReference type="Proteomes" id="UP000289886"/>
    </source>
</evidence>
<comment type="function">
    <text evidence="4">GTPase that recruits MYO1E to MHC class II-containing vesicles via the effector protein ARL14EP and hence controls the movement of these vesicles along the actin cytoskeleton in dendritic cells.</text>
</comment>
<organism evidence="10 11">
    <name type="scientific">Acipenser ruthenus</name>
    <name type="common">Sterlet sturgeon</name>
    <dbReference type="NCBI Taxonomy" id="7906"/>
    <lineage>
        <taxon>Eukaryota</taxon>
        <taxon>Metazoa</taxon>
        <taxon>Chordata</taxon>
        <taxon>Craniata</taxon>
        <taxon>Vertebrata</taxon>
        <taxon>Euteleostomi</taxon>
        <taxon>Actinopterygii</taxon>
        <taxon>Chondrostei</taxon>
        <taxon>Acipenseriformes</taxon>
        <taxon>Acipenseridae</taxon>
        <taxon>Acipenser</taxon>
    </lineage>
</organism>
<dbReference type="SMART" id="SM00177">
    <property type="entry name" value="ARF"/>
    <property type="match status" value="1"/>
</dbReference>
<dbReference type="InterPro" id="IPR005225">
    <property type="entry name" value="Small_GTP-bd"/>
</dbReference>
<comment type="subunit">
    <text evidence="5">Interacts with ARL14EP.</text>
</comment>
<dbReference type="Pfam" id="PF00025">
    <property type="entry name" value="Arf"/>
    <property type="match status" value="1"/>
</dbReference>
<evidence type="ECO:0000313" key="10">
    <source>
        <dbReference type="EMBL" id="RXM33148.1"/>
    </source>
</evidence>